<organism evidence="7 8">
    <name type="scientific">Laodelphax striatellus</name>
    <name type="common">Small brown planthopper</name>
    <name type="synonym">Delphax striatella</name>
    <dbReference type="NCBI Taxonomy" id="195883"/>
    <lineage>
        <taxon>Eukaryota</taxon>
        <taxon>Metazoa</taxon>
        <taxon>Ecdysozoa</taxon>
        <taxon>Arthropoda</taxon>
        <taxon>Hexapoda</taxon>
        <taxon>Insecta</taxon>
        <taxon>Pterygota</taxon>
        <taxon>Neoptera</taxon>
        <taxon>Paraneoptera</taxon>
        <taxon>Hemiptera</taxon>
        <taxon>Auchenorrhyncha</taxon>
        <taxon>Fulgoroidea</taxon>
        <taxon>Delphacidae</taxon>
        <taxon>Criomorphinae</taxon>
        <taxon>Laodelphax</taxon>
    </lineage>
</organism>
<gene>
    <name evidence="7" type="ORF">LSTR_LSTR001908</name>
</gene>
<keyword evidence="8" id="KW-1185">Reference proteome</keyword>
<keyword evidence="6" id="KW-0472">Membrane</keyword>
<keyword evidence="4" id="KW-0256">Endoplasmic reticulum</keyword>
<dbReference type="InterPro" id="IPR029058">
    <property type="entry name" value="AB_hydrolase_fold"/>
</dbReference>
<evidence type="ECO:0000313" key="7">
    <source>
        <dbReference type="EMBL" id="RZF44947.1"/>
    </source>
</evidence>
<dbReference type="EMBL" id="QKKF02010000">
    <property type="protein sequence ID" value="RZF44947.1"/>
    <property type="molecule type" value="Genomic_DNA"/>
</dbReference>
<sequence>MEDTVCTIQETISDRYYKISNSKMRMLKEYGAMTAKIIAPYVVAVCHAWLHHQRTLLEGLRRNIVTVVIATITSRFSLRLISVGELLRGTSKLDPLFSTFKVINFKPRQLLWAPVEEENERTSHELNKTIEPEKSVHCQILYDPGPGKVTADVIFIHGLKGSLDRTWKQGEWNLKKCDRGSRVLINKSCSASMIGQKKVMPGRGIAGSESDLTKRSNEKIFWENNNNENESNRDVVFTCGSDGVIDMDNGDSRLVSSENDESRINYSAANSNEKMTSSSKEEVSLCWPRDWLPKDCPGVRVIALNYTTDPYLWRPVWISKRSRTSMQERGWEMMDHLVKLGVGNHPIVWVGHSKGGLFVKQMLVHGCESSTEAHSNISKNTKGILFYSVPHRGSPLANLNLPLLRQSIELTEVQKDSNEVLELHRKFHSLVQQNQLQVEVRSFIETTLTLMSLFYVRIVSVESADAEIGDLYGVPTDHRNICKPRSRNCFLYKELIDLIDSVCTKRST</sequence>
<accession>A0A482XGV3</accession>
<evidence type="ECO:0000256" key="3">
    <source>
        <dbReference type="ARBA" id="ARBA00004370"/>
    </source>
</evidence>
<keyword evidence="5" id="KW-0496">Mitochondrion</keyword>
<protein>
    <recommendedName>
        <fullName evidence="9">Protein SERAC1</fullName>
    </recommendedName>
</protein>
<evidence type="ECO:0000256" key="2">
    <source>
        <dbReference type="ARBA" id="ARBA00004240"/>
    </source>
</evidence>
<proteinExistence type="predicted"/>
<comment type="caution">
    <text evidence="7">The sequence shown here is derived from an EMBL/GenBank/DDBJ whole genome shotgun (WGS) entry which is preliminary data.</text>
</comment>
<dbReference type="InterPro" id="IPR052374">
    <property type="entry name" value="SERAC1"/>
</dbReference>
<dbReference type="Gene3D" id="3.40.50.1820">
    <property type="entry name" value="alpha/beta hydrolase"/>
    <property type="match status" value="1"/>
</dbReference>
<comment type="subcellular location">
    <subcellularLocation>
        <location evidence="2">Endoplasmic reticulum</location>
    </subcellularLocation>
    <subcellularLocation>
        <location evidence="3">Membrane</location>
    </subcellularLocation>
    <subcellularLocation>
        <location evidence="1">Mitochondrion</location>
    </subcellularLocation>
</comment>
<dbReference type="SUPFAM" id="SSF53474">
    <property type="entry name" value="alpha/beta-Hydrolases"/>
    <property type="match status" value="1"/>
</dbReference>
<dbReference type="AlphaFoldDB" id="A0A482XGV3"/>
<reference evidence="7 8" key="1">
    <citation type="journal article" date="2017" name="Gigascience">
        <title>Genome sequence of the small brown planthopper, Laodelphax striatellus.</title>
        <authorList>
            <person name="Zhu J."/>
            <person name="Jiang F."/>
            <person name="Wang X."/>
            <person name="Yang P."/>
            <person name="Bao Y."/>
            <person name="Zhao W."/>
            <person name="Wang W."/>
            <person name="Lu H."/>
            <person name="Wang Q."/>
            <person name="Cui N."/>
            <person name="Li J."/>
            <person name="Chen X."/>
            <person name="Luo L."/>
            <person name="Yu J."/>
            <person name="Kang L."/>
            <person name="Cui F."/>
        </authorList>
    </citation>
    <scope>NUCLEOTIDE SEQUENCE [LARGE SCALE GENOMIC DNA]</scope>
    <source>
        <strain evidence="7">Lst14</strain>
    </source>
</reference>
<dbReference type="GO" id="GO:0005739">
    <property type="term" value="C:mitochondrion"/>
    <property type="evidence" value="ECO:0007669"/>
    <property type="project" value="UniProtKB-SubCell"/>
</dbReference>
<dbReference type="GO" id="GO:0005783">
    <property type="term" value="C:endoplasmic reticulum"/>
    <property type="evidence" value="ECO:0007669"/>
    <property type="project" value="UniProtKB-SubCell"/>
</dbReference>
<dbReference type="PANTHER" id="PTHR48182:SF2">
    <property type="entry name" value="PROTEIN SERAC1"/>
    <property type="match status" value="1"/>
</dbReference>
<evidence type="ECO:0000256" key="1">
    <source>
        <dbReference type="ARBA" id="ARBA00004173"/>
    </source>
</evidence>
<evidence type="ECO:0000256" key="4">
    <source>
        <dbReference type="ARBA" id="ARBA00022824"/>
    </source>
</evidence>
<name>A0A482XGV3_LAOST</name>
<dbReference type="GO" id="GO:0016020">
    <property type="term" value="C:membrane"/>
    <property type="evidence" value="ECO:0007669"/>
    <property type="project" value="UniProtKB-SubCell"/>
</dbReference>
<dbReference type="OrthoDB" id="5086500at2759"/>
<evidence type="ECO:0000256" key="6">
    <source>
        <dbReference type="ARBA" id="ARBA00023136"/>
    </source>
</evidence>
<dbReference type="FunCoup" id="A0A482XGV3">
    <property type="interactions" value="17"/>
</dbReference>
<dbReference type="Proteomes" id="UP000291343">
    <property type="component" value="Unassembled WGS sequence"/>
</dbReference>
<dbReference type="PANTHER" id="PTHR48182">
    <property type="entry name" value="PROTEIN SERAC1"/>
    <property type="match status" value="1"/>
</dbReference>
<evidence type="ECO:0000313" key="8">
    <source>
        <dbReference type="Proteomes" id="UP000291343"/>
    </source>
</evidence>
<dbReference type="InParanoid" id="A0A482XGV3"/>
<evidence type="ECO:0008006" key="9">
    <source>
        <dbReference type="Google" id="ProtNLM"/>
    </source>
</evidence>
<evidence type="ECO:0000256" key="5">
    <source>
        <dbReference type="ARBA" id="ARBA00023128"/>
    </source>
</evidence>